<evidence type="ECO:0000313" key="2">
    <source>
        <dbReference type="Proteomes" id="UP001147782"/>
    </source>
</evidence>
<protein>
    <submittedName>
        <fullName evidence="1">Uncharacterized protein</fullName>
    </submittedName>
</protein>
<proteinExistence type="predicted"/>
<evidence type="ECO:0000313" key="1">
    <source>
        <dbReference type="EMBL" id="KAJ5380749.1"/>
    </source>
</evidence>
<organism evidence="1 2">
    <name type="scientific">Penicillium cataractarum</name>
    <dbReference type="NCBI Taxonomy" id="2100454"/>
    <lineage>
        <taxon>Eukaryota</taxon>
        <taxon>Fungi</taxon>
        <taxon>Dikarya</taxon>
        <taxon>Ascomycota</taxon>
        <taxon>Pezizomycotina</taxon>
        <taxon>Eurotiomycetes</taxon>
        <taxon>Eurotiomycetidae</taxon>
        <taxon>Eurotiales</taxon>
        <taxon>Aspergillaceae</taxon>
        <taxon>Penicillium</taxon>
    </lineage>
</organism>
<name>A0A9W9SNW9_9EURO</name>
<dbReference type="AlphaFoldDB" id="A0A9W9SNW9"/>
<dbReference type="Proteomes" id="UP001147782">
    <property type="component" value="Unassembled WGS sequence"/>
</dbReference>
<accession>A0A9W9SNW9</accession>
<comment type="caution">
    <text evidence="1">The sequence shown here is derived from an EMBL/GenBank/DDBJ whole genome shotgun (WGS) entry which is preliminary data.</text>
</comment>
<dbReference type="GeneID" id="81435285"/>
<reference evidence="1" key="1">
    <citation type="submission" date="2022-11" db="EMBL/GenBank/DDBJ databases">
        <authorList>
            <person name="Petersen C."/>
        </authorList>
    </citation>
    <scope>NUCLEOTIDE SEQUENCE</scope>
    <source>
        <strain evidence="1">IBT 29864</strain>
    </source>
</reference>
<reference evidence="1" key="2">
    <citation type="journal article" date="2023" name="IMA Fungus">
        <title>Comparative genomic study of the Penicillium genus elucidates a diverse pangenome and 15 lateral gene transfer events.</title>
        <authorList>
            <person name="Petersen C."/>
            <person name="Sorensen T."/>
            <person name="Nielsen M.R."/>
            <person name="Sondergaard T.E."/>
            <person name="Sorensen J.L."/>
            <person name="Fitzpatrick D.A."/>
            <person name="Frisvad J.C."/>
            <person name="Nielsen K.L."/>
        </authorList>
    </citation>
    <scope>NUCLEOTIDE SEQUENCE</scope>
    <source>
        <strain evidence="1">IBT 29864</strain>
    </source>
</reference>
<keyword evidence="2" id="KW-1185">Reference proteome</keyword>
<gene>
    <name evidence="1" type="ORF">N7496_003177</name>
</gene>
<dbReference type="EMBL" id="JAPZBS010000002">
    <property type="protein sequence ID" value="KAJ5380749.1"/>
    <property type="molecule type" value="Genomic_DNA"/>
</dbReference>
<dbReference type="RefSeq" id="XP_056558320.1">
    <property type="nucleotide sequence ID" value="XM_056696108.1"/>
</dbReference>
<sequence>MTSFTEKAHQTFVIGDDLAALGSASNPIVIHVNEVGTVMNQAGLVPLPTLRSWLRRDSGRR</sequence>